<name>W2CR07_9BACT</name>
<comment type="caution">
    <text evidence="2">The sequence shown here is derived from an EMBL/GenBank/DDBJ whole genome shotgun (WGS) entry which is preliminary data.</text>
</comment>
<feature type="region of interest" description="Disordered" evidence="1">
    <location>
        <begin position="34"/>
        <end position="63"/>
    </location>
</feature>
<protein>
    <submittedName>
        <fullName evidence="2">Uncharacterized protein</fullName>
    </submittedName>
</protein>
<dbReference type="EMBL" id="AYYE01000879">
    <property type="protein sequence ID" value="ETK08936.1"/>
    <property type="molecule type" value="Genomic_DNA"/>
</dbReference>
<dbReference type="Proteomes" id="UP000034982">
    <property type="component" value="Unassembled WGS sequence"/>
</dbReference>
<evidence type="ECO:0000313" key="2">
    <source>
        <dbReference type="EMBL" id="ETK08936.1"/>
    </source>
</evidence>
<reference evidence="2 3" key="1">
    <citation type="submission" date="2013-11" db="EMBL/GenBank/DDBJ databases">
        <title>Single cell genomics of uncultured Tannerella BU063 (oral taxon 286).</title>
        <authorList>
            <person name="Beall C.J."/>
            <person name="Campbell A.G."/>
            <person name="Griffen A.L."/>
            <person name="Podar M."/>
            <person name="Leys E.J."/>
        </authorList>
    </citation>
    <scope>NUCLEOTIDE SEQUENCE [LARGE SCALE GENOMIC DNA]</scope>
    <source>
        <strain evidence="2">Cell 1/3</strain>
    </source>
</reference>
<proteinExistence type="predicted"/>
<evidence type="ECO:0000313" key="3">
    <source>
        <dbReference type="Proteomes" id="UP000034982"/>
    </source>
</evidence>
<organism evidence="2 3">
    <name type="scientific">Tannerella sp. oral taxon BU063 isolate Cell 1/3</name>
    <dbReference type="NCBI Taxonomy" id="1411022"/>
    <lineage>
        <taxon>Bacteria</taxon>
        <taxon>Pseudomonadati</taxon>
        <taxon>Bacteroidota</taxon>
        <taxon>Bacteroidia</taxon>
        <taxon>Bacteroidales</taxon>
        <taxon>Tannerellaceae</taxon>
        <taxon>Tannerella</taxon>
    </lineage>
</organism>
<sequence length="85" mass="9845">MEFISEGIGRMFLMILFHHETSIASYVRINDGTKGQKQASIGPKQKRRKIHSNTSMKQSPHKFKTASQNCVYLWPRFFGKNGTRE</sequence>
<gene>
    <name evidence="2" type="ORF">T230_05960</name>
</gene>
<evidence type="ECO:0000256" key="1">
    <source>
        <dbReference type="SAM" id="MobiDB-lite"/>
    </source>
</evidence>
<accession>W2CR07</accession>
<dbReference type="AlphaFoldDB" id="W2CR07"/>